<comment type="caution">
    <text evidence="1">The sequence shown here is derived from an EMBL/GenBank/DDBJ whole genome shotgun (WGS) entry which is preliminary data.</text>
</comment>
<accession>A0ACB7IJK7</accession>
<sequence length="459" mass="50485">MSAYPSDLTALAKLISDSVAVVTSEYTTAGYMPPTLDSTEQDPFHSPELVSERLKIAIKTIEAACAQLSATVAGAGHVVTNKAYNFVEPLCMRVVLNAKITDHLVNKPKGLHVDELGRLSYQNSGKLGRVLRTLATNHVYTEVAPNVFANNRLSMKLLSTDPVSGLVGHISDEVMKAGVLLGDVLEDTATRNSFKVEDCAFQRAHSVSVFNYYDGPARAQKFEVGSPSNFTALYSTSCQRFGKAMVGWAQVTGRAMLPKIYPWGSLPPDSTVVDVGGGNGHATLDLVKAFPYLKIIVQDTPASAIQGREYWDKEYPTALQEQRVEFIGFDFLAETPVPNGAIYYLRHVLHDWPDDDCIKILKNVRKAVDQKSKLLINEFVPQYIVRGGRASNTQAPAPLLPNFGVANRRLYQQDINMMISFNSKERTLDEFIKLGEASGFRFEKLWDGGEAGIVEFAPA</sequence>
<evidence type="ECO:0000313" key="1">
    <source>
        <dbReference type="EMBL" id="KAG9218387.1"/>
    </source>
</evidence>
<proteinExistence type="predicted"/>
<name>A0ACB7IJK7_PLECO</name>
<dbReference type="EMBL" id="WQMT02000010">
    <property type="protein sequence ID" value="KAG9218387.1"/>
    <property type="molecule type" value="Genomic_DNA"/>
</dbReference>
<reference evidence="1 2" key="1">
    <citation type="journal article" date="2021" name="Appl. Environ. Microbiol.">
        <title>Genetic linkage and physical mapping for an oyster mushroom Pleurotus cornucopiae and QTL analysis for the trait cap color.</title>
        <authorList>
            <person name="Zhang Y."/>
            <person name="Gao W."/>
            <person name="Sonnenberg A."/>
            <person name="Chen Q."/>
            <person name="Zhang J."/>
            <person name="Huang C."/>
        </authorList>
    </citation>
    <scope>NUCLEOTIDE SEQUENCE [LARGE SCALE GENOMIC DNA]</scope>
    <source>
        <strain evidence="1">CCMSSC00406</strain>
    </source>
</reference>
<dbReference type="Proteomes" id="UP000824881">
    <property type="component" value="Unassembled WGS sequence"/>
</dbReference>
<gene>
    <name evidence="1" type="ORF">CCMSSC00406_0010403</name>
</gene>
<keyword evidence="2" id="KW-1185">Reference proteome</keyword>
<organism evidence="1 2">
    <name type="scientific">Pleurotus cornucopiae</name>
    <name type="common">Cornucopia mushroom</name>
    <dbReference type="NCBI Taxonomy" id="5321"/>
    <lineage>
        <taxon>Eukaryota</taxon>
        <taxon>Fungi</taxon>
        <taxon>Dikarya</taxon>
        <taxon>Basidiomycota</taxon>
        <taxon>Agaricomycotina</taxon>
        <taxon>Agaricomycetes</taxon>
        <taxon>Agaricomycetidae</taxon>
        <taxon>Agaricales</taxon>
        <taxon>Pleurotineae</taxon>
        <taxon>Pleurotaceae</taxon>
        <taxon>Pleurotus</taxon>
    </lineage>
</organism>
<protein>
    <submittedName>
        <fullName evidence="1">Uncharacterized protein</fullName>
    </submittedName>
</protein>
<evidence type="ECO:0000313" key="2">
    <source>
        <dbReference type="Proteomes" id="UP000824881"/>
    </source>
</evidence>